<evidence type="ECO:0000313" key="2">
    <source>
        <dbReference type="EMBL" id="KIL67514.1"/>
    </source>
</evidence>
<dbReference type="Proteomes" id="UP000054549">
    <property type="component" value="Unassembled WGS sequence"/>
</dbReference>
<proteinExistence type="predicted"/>
<dbReference type="InParanoid" id="A0A0C2TKL0"/>
<evidence type="ECO:0000313" key="3">
    <source>
        <dbReference type="Proteomes" id="UP000054549"/>
    </source>
</evidence>
<protein>
    <submittedName>
        <fullName evidence="2">Uncharacterized protein</fullName>
    </submittedName>
</protein>
<gene>
    <name evidence="2" type="ORF">M378DRAFT_260003</name>
</gene>
<dbReference type="HOGENOM" id="CLU_2084257_0_0_1"/>
<keyword evidence="3" id="KW-1185">Reference proteome</keyword>
<keyword evidence="1" id="KW-1133">Transmembrane helix</keyword>
<name>A0A0C2TKL0_AMAMK</name>
<dbReference type="EMBL" id="KN818231">
    <property type="protein sequence ID" value="KIL67514.1"/>
    <property type="molecule type" value="Genomic_DNA"/>
</dbReference>
<feature type="transmembrane region" description="Helical" evidence="1">
    <location>
        <begin position="55"/>
        <end position="76"/>
    </location>
</feature>
<accession>A0A0C2TKL0</accession>
<keyword evidence="1" id="KW-0812">Transmembrane</keyword>
<organism evidence="2 3">
    <name type="scientific">Amanita muscaria (strain Koide BX008)</name>
    <dbReference type="NCBI Taxonomy" id="946122"/>
    <lineage>
        <taxon>Eukaryota</taxon>
        <taxon>Fungi</taxon>
        <taxon>Dikarya</taxon>
        <taxon>Basidiomycota</taxon>
        <taxon>Agaricomycotina</taxon>
        <taxon>Agaricomycetes</taxon>
        <taxon>Agaricomycetidae</taxon>
        <taxon>Agaricales</taxon>
        <taxon>Pluteineae</taxon>
        <taxon>Amanitaceae</taxon>
        <taxon>Amanita</taxon>
    </lineage>
</organism>
<evidence type="ECO:0000256" key="1">
    <source>
        <dbReference type="SAM" id="Phobius"/>
    </source>
</evidence>
<sequence length="117" mass="12791">MALQPLPPTSRGDTESRRIIGALNCHVLVLVRYIYHSWEFPRQSSPNGKVVPDVGLTYVSTLVVMAGIGPMAYMSLSKHGRCRGLPSRSTPLLHSSLEQSFLTVFVSPSNGSTPPFH</sequence>
<keyword evidence="1" id="KW-0472">Membrane</keyword>
<dbReference type="AlphaFoldDB" id="A0A0C2TKL0"/>
<reference evidence="2 3" key="1">
    <citation type="submission" date="2014-04" db="EMBL/GenBank/DDBJ databases">
        <title>Evolutionary Origins and Diversification of the Mycorrhizal Mutualists.</title>
        <authorList>
            <consortium name="DOE Joint Genome Institute"/>
            <consortium name="Mycorrhizal Genomics Consortium"/>
            <person name="Kohler A."/>
            <person name="Kuo A."/>
            <person name="Nagy L.G."/>
            <person name="Floudas D."/>
            <person name="Copeland A."/>
            <person name="Barry K.W."/>
            <person name="Cichocki N."/>
            <person name="Veneault-Fourrey C."/>
            <person name="LaButti K."/>
            <person name="Lindquist E.A."/>
            <person name="Lipzen A."/>
            <person name="Lundell T."/>
            <person name="Morin E."/>
            <person name="Murat C."/>
            <person name="Riley R."/>
            <person name="Ohm R."/>
            <person name="Sun H."/>
            <person name="Tunlid A."/>
            <person name="Henrissat B."/>
            <person name="Grigoriev I.V."/>
            <person name="Hibbett D.S."/>
            <person name="Martin F."/>
        </authorList>
    </citation>
    <scope>NUCLEOTIDE SEQUENCE [LARGE SCALE GENOMIC DNA]</scope>
    <source>
        <strain evidence="2 3">Koide BX008</strain>
    </source>
</reference>